<proteinExistence type="predicted"/>
<dbReference type="Proteomes" id="UP000801864">
    <property type="component" value="Unassembled WGS sequence"/>
</dbReference>
<evidence type="ECO:0000313" key="2">
    <source>
        <dbReference type="EMBL" id="KAF3057847.1"/>
    </source>
</evidence>
<sequence>MAGDAMGRDARGRPRNGVTTKCRLGVKGEEEEQAAHHITSPAQHKRLTAERQTDRLMGV</sequence>
<evidence type="ECO:0000313" key="3">
    <source>
        <dbReference type="Proteomes" id="UP000801864"/>
    </source>
</evidence>
<comment type="caution">
    <text evidence="2">The sequence shown here is derived from an EMBL/GenBank/DDBJ whole genome shotgun (WGS) entry which is preliminary data.</text>
</comment>
<protein>
    <submittedName>
        <fullName evidence="2">Uncharacterized protein</fullName>
    </submittedName>
</protein>
<keyword evidence="3" id="KW-1185">Reference proteome</keyword>
<name>A0A9P4X535_9HYPO</name>
<dbReference type="EMBL" id="QLNT01000027">
    <property type="protein sequence ID" value="KAF3057847.1"/>
    <property type="molecule type" value="Genomic_DNA"/>
</dbReference>
<dbReference type="AlphaFoldDB" id="A0A9P4X535"/>
<gene>
    <name evidence="2" type="ORF">CFAM422_012159</name>
</gene>
<feature type="compositionally biased region" description="Basic and acidic residues" evidence="1">
    <location>
        <begin position="1"/>
        <end position="12"/>
    </location>
</feature>
<organism evidence="2 3">
    <name type="scientific">Trichoderma lentiforme</name>
    <dbReference type="NCBI Taxonomy" id="1567552"/>
    <lineage>
        <taxon>Eukaryota</taxon>
        <taxon>Fungi</taxon>
        <taxon>Dikarya</taxon>
        <taxon>Ascomycota</taxon>
        <taxon>Pezizomycotina</taxon>
        <taxon>Sordariomycetes</taxon>
        <taxon>Hypocreomycetidae</taxon>
        <taxon>Hypocreales</taxon>
        <taxon>Hypocreaceae</taxon>
        <taxon>Trichoderma</taxon>
    </lineage>
</organism>
<accession>A0A9P4X535</accession>
<evidence type="ECO:0000256" key="1">
    <source>
        <dbReference type="SAM" id="MobiDB-lite"/>
    </source>
</evidence>
<feature type="region of interest" description="Disordered" evidence="1">
    <location>
        <begin position="1"/>
        <end position="20"/>
    </location>
</feature>
<reference evidence="2 3" key="1">
    <citation type="submission" date="2018-06" db="EMBL/GenBank/DDBJ databases">
        <title>Genome analysis of cellulolytic fungus Trichoderma lentiforme CFAM-422.</title>
        <authorList>
            <person name="Steindorff A.S."/>
            <person name="Formighieri E.F."/>
            <person name="Midorikawa G.E.O."/>
            <person name="Tamietti M.S."/>
            <person name="Ramos E.Z."/>
            <person name="Silva A.S."/>
            <person name="Bon E.P.S."/>
            <person name="Mendes T.D."/>
            <person name="Damaso M.C.T."/>
            <person name="Favaro L.C.L."/>
        </authorList>
    </citation>
    <scope>NUCLEOTIDE SEQUENCE [LARGE SCALE GENOMIC DNA]</scope>
    <source>
        <strain evidence="2 3">CFAM-422</strain>
    </source>
</reference>